<protein>
    <recommendedName>
        <fullName evidence="4">SWIM-type domain-containing protein</fullName>
    </recommendedName>
</protein>
<sequence length="498" mass="55881">MWQMSDVESLWDAHFYIEQMDEVPLRIVDPIDLDAIPEVLLIDSDDGAPIEEIVTQADIDKCDLEFKDLAKEYDNIFAKEEDTVHSVLPQPTYGKLRAGMEWATVRTNDGHIFTLRKASNLKHTCSCGAKNRLANSTWVAKQVESVMRYVRTTRLAGIQDLISTQFGVNISYYTAWNAWSIYKEKIVGLYDEGYIMQPELCLQILHSNPWSITTVSKDHDTSQWTGTCVMFKASTNGFLNGCKPVIGLFPLGVYFCRRQKAKDWEEKGLVLVPIAQVHIDKLKRQYGQFRFEGTKKGYGNIGHGITGQYVAIAVSGQRWRVNLGTHECDCHELQVTRLPCVNAVSVIVLYRYPWVNFVSKYHKVSLYVKTYKDTIYLVGDPSEWGQRGRATGRANIGGRTGRNVVGGRTGAREGGDRRKIRGGGRTRRNPVGGRTGGDNVGGRTGTRGGGDRGRARGEARGRVKQTFQALRQSEGATKVYTSQLQGIHKVILKVLNHK</sequence>
<feature type="compositionally biased region" description="Gly residues" evidence="1">
    <location>
        <begin position="433"/>
        <end position="448"/>
    </location>
</feature>
<evidence type="ECO:0008006" key="4">
    <source>
        <dbReference type="Google" id="ProtNLM"/>
    </source>
</evidence>
<proteinExistence type="predicted"/>
<organism evidence="2 3">
    <name type="scientific">Kingdonia uniflora</name>
    <dbReference type="NCBI Taxonomy" id="39325"/>
    <lineage>
        <taxon>Eukaryota</taxon>
        <taxon>Viridiplantae</taxon>
        <taxon>Streptophyta</taxon>
        <taxon>Embryophyta</taxon>
        <taxon>Tracheophyta</taxon>
        <taxon>Spermatophyta</taxon>
        <taxon>Magnoliopsida</taxon>
        <taxon>Ranunculales</taxon>
        <taxon>Circaeasteraceae</taxon>
        <taxon>Kingdonia</taxon>
    </lineage>
</organism>
<feature type="region of interest" description="Disordered" evidence="1">
    <location>
        <begin position="387"/>
        <end position="463"/>
    </location>
</feature>
<keyword evidence="3" id="KW-1185">Reference proteome</keyword>
<comment type="caution">
    <text evidence="2">The sequence shown here is derived from an EMBL/GenBank/DDBJ whole genome shotgun (WGS) entry which is preliminary data.</text>
</comment>
<dbReference type="AlphaFoldDB" id="A0A7J7MGW4"/>
<dbReference type="Proteomes" id="UP000541444">
    <property type="component" value="Unassembled WGS sequence"/>
</dbReference>
<gene>
    <name evidence="2" type="ORF">GIB67_008111</name>
</gene>
<dbReference type="EMBL" id="JACGCM010001520">
    <property type="protein sequence ID" value="KAF6154101.1"/>
    <property type="molecule type" value="Genomic_DNA"/>
</dbReference>
<reference evidence="2 3" key="1">
    <citation type="journal article" date="2020" name="IScience">
        <title>Genome Sequencing of the Endangered Kingdonia uniflora (Circaeasteraceae, Ranunculales) Reveals Potential Mechanisms of Evolutionary Specialization.</title>
        <authorList>
            <person name="Sun Y."/>
            <person name="Deng T."/>
            <person name="Zhang A."/>
            <person name="Moore M.J."/>
            <person name="Landis J.B."/>
            <person name="Lin N."/>
            <person name="Zhang H."/>
            <person name="Zhang X."/>
            <person name="Huang J."/>
            <person name="Zhang X."/>
            <person name="Sun H."/>
            <person name="Wang H."/>
        </authorList>
    </citation>
    <scope>NUCLEOTIDE SEQUENCE [LARGE SCALE GENOMIC DNA]</scope>
    <source>
        <strain evidence="2">TB1705</strain>
        <tissue evidence="2">Leaf</tissue>
    </source>
</reference>
<dbReference type="PANTHER" id="PTHR31973">
    <property type="entry name" value="POLYPROTEIN, PUTATIVE-RELATED"/>
    <property type="match status" value="1"/>
</dbReference>
<evidence type="ECO:0000313" key="2">
    <source>
        <dbReference type="EMBL" id="KAF6154101.1"/>
    </source>
</evidence>
<feature type="compositionally biased region" description="Basic residues" evidence="1">
    <location>
        <begin position="418"/>
        <end position="428"/>
    </location>
</feature>
<accession>A0A7J7MGW4</accession>
<name>A0A7J7MGW4_9MAGN</name>
<evidence type="ECO:0000313" key="3">
    <source>
        <dbReference type="Proteomes" id="UP000541444"/>
    </source>
</evidence>
<evidence type="ECO:0000256" key="1">
    <source>
        <dbReference type="SAM" id="MobiDB-lite"/>
    </source>
</evidence>
<feature type="compositionally biased region" description="Basic and acidic residues" evidence="1">
    <location>
        <begin position="449"/>
        <end position="461"/>
    </location>
</feature>
<dbReference type="PANTHER" id="PTHR31973:SF187">
    <property type="entry name" value="MUTATOR TRANSPOSASE MUDRA PROTEIN"/>
    <property type="match status" value="1"/>
</dbReference>